<dbReference type="PANTHER" id="PTHR30237:SF2">
    <property type="entry name" value="MUREIN TETRAPEPTIDE CARBOXYPEPTIDASE"/>
    <property type="match status" value="1"/>
</dbReference>
<dbReference type="Gene3D" id="3.40.50.10740">
    <property type="entry name" value="Class I glutamine amidotransferase-like"/>
    <property type="match status" value="1"/>
</dbReference>
<dbReference type="Pfam" id="PF02016">
    <property type="entry name" value="Peptidase_S66"/>
    <property type="match status" value="1"/>
</dbReference>
<evidence type="ECO:0000256" key="1">
    <source>
        <dbReference type="ARBA" id="ARBA00010233"/>
    </source>
</evidence>
<dbReference type="Pfam" id="PF17676">
    <property type="entry name" value="Peptidase_S66C"/>
    <property type="match status" value="1"/>
</dbReference>
<organism evidence="10 11">
    <name type="scientific">Marinihelvus fidelis</name>
    <dbReference type="NCBI Taxonomy" id="2613842"/>
    <lineage>
        <taxon>Bacteria</taxon>
        <taxon>Pseudomonadati</taxon>
        <taxon>Pseudomonadota</taxon>
        <taxon>Gammaproteobacteria</taxon>
        <taxon>Chromatiales</taxon>
        <taxon>Wenzhouxiangellaceae</taxon>
        <taxon>Marinihelvus</taxon>
    </lineage>
</organism>
<evidence type="ECO:0000259" key="9">
    <source>
        <dbReference type="Pfam" id="PF17676"/>
    </source>
</evidence>
<evidence type="ECO:0000313" key="10">
    <source>
        <dbReference type="EMBL" id="KAA9132804.1"/>
    </source>
</evidence>
<keyword evidence="7" id="KW-0732">Signal</keyword>
<dbReference type="InterPro" id="IPR027478">
    <property type="entry name" value="LdcA_N"/>
</dbReference>
<feature type="chain" id="PRO_5024334669" evidence="7">
    <location>
        <begin position="28"/>
        <end position="351"/>
    </location>
</feature>
<feature type="domain" description="LD-carboxypeptidase C-terminal" evidence="9">
    <location>
        <begin position="222"/>
        <end position="336"/>
    </location>
</feature>
<dbReference type="Proteomes" id="UP000325372">
    <property type="component" value="Unassembled WGS sequence"/>
</dbReference>
<comment type="similarity">
    <text evidence="1">Belongs to the peptidase S66 family.</text>
</comment>
<comment type="caution">
    <text evidence="10">The sequence shown here is derived from an EMBL/GenBank/DDBJ whole genome shotgun (WGS) entry which is preliminary data.</text>
</comment>
<evidence type="ECO:0000256" key="2">
    <source>
        <dbReference type="ARBA" id="ARBA00022645"/>
    </source>
</evidence>
<dbReference type="GO" id="GO:0006508">
    <property type="term" value="P:proteolysis"/>
    <property type="evidence" value="ECO:0007669"/>
    <property type="project" value="UniProtKB-KW"/>
</dbReference>
<proteinExistence type="inferred from homology"/>
<feature type="active site" description="Nucleophile" evidence="6">
    <location>
        <position position="146"/>
    </location>
</feature>
<keyword evidence="11" id="KW-1185">Reference proteome</keyword>
<feature type="active site" description="Charge relay system" evidence="6">
    <location>
        <position position="321"/>
    </location>
</feature>
<evidence type="ECO:0000256" key="5">
    <source>
        <dbReference type="ARBA" id="ARBA00022825"/>
    </source>
</evidence>
<evidence type="ECO:0000256" key="7">
    <source>
        <dbReference type="SAM" id="SignalP"/>
    </source>
</evidence>
<dbReference type="InterPro" id="IPR003507">
    <property type="entry name" value="S66_fam"/>
</dbReference>
<dbReference type="InterPro" id="IPR040449">
    <property type="entry name" value="Peptidase_S66_N"/>
</dbReference>
<feature type="domain" description="LD-carboxypeptidase N-terminal" evidence="8">
    <location>
        <begin position="50"/>
        <end position="166"/>
    </location>
</feature>
<dbReference type="GO" id="GO:0008236">
    <property type="term" value="F:serine-type peptidase activity"/>
    <property type="evidence" value="ECO:0007669"/>
    <property type="project" value="UniProtKB-KW"/>
</dbReference>
<dbReference type="CDD" id="cd07025">
    <property type="entry name" value="Peptidase_S66"/>
    <property type="match status" value="1"/>
</dbReference>
<reference evidence="10 11" key="1">
    <citation type="submission" date="2019-09" db="EMBL/GenBank/DDBJ databases">
        <title>Wenzhouxiangella sp. Genome sequencing and assembly.</title>
        <authorList>
            <person name="Zhang R."/>
        </authorList>
    </citation>
    <scope>NUCLEOTIDE SEQUENCE [LARGE SCALE GENOMIC DNA]</scope>
    <source>
        <strain evidence="10 11">W260</strain>
    </source>
</reference>
<keyword evidence="5" id="KW-0720">Serine protease</keyword>
<dbReference type="PROSITE" id="PS51318">
    <property type="entry name" value="TAT"/>
    <property type="match status" value="1"/>
</dbReference>
<evidence type="ECO:0000256" key="3">
    <source>
        <dbReference type="ARBA" id="ARBA00022670"/>
    </source>
</evidence>
<sequence length="351" mass="37367">MHRRLLLKNSAALAALGMGAPLPTAQAASATGAARDIIKPRRLEPGMTLGLIAPASPPDEKESIRFAGDVIRSLGYAVKEGENLYAKTQYLAGTDQQRADDVNAMFADPDVDAIFCVTGGYGTTRILPLLDYDTIAANPKALIGYSDITGILNAIYTKTGLVGFHGPVAQRNFGDYALAEFQKVLVNPSAPVALAAPPPFETSPGQVERYNRITHISGGKGSGRLVGGNLTLMASMTGSPYFPSTDGNILFLEDIDEAPYRVDRMLTELWLAGHLDNLAGVVLGRFTKADANGNSFTLEEVFEDRFGDAPYPVIRGLMIGHMKDLSTIPVGARAELDGNAGTLTLLETAVR</sequence>
<evidence type="ECO:0000256" key="6">
    <source>
        <dbReference type="PIRSR" id="PIRSR028757-1"/>
    </source>
</evidence>
<dbReference type="Gene3D" id="3.50.30.60">
    <property type="entry name" value="LD-carboxypeptidase A C-terminal domain-like"/>
    <property type="match status" value="1"/>
</dbReference>
<keyword evidence="4" id="KW-0378">Hydrolase</keyword>
<dbReference type="SUPFAM" id="SSF141986">
    <property type="entry name" value="LD-carboxypeptidase A C-terminal domain-like"/>
    <property type="match status" value="1"/>
</dbReference>
<dbReference type="GO" id="GO:0004180">
    <property type="term" value="F:carboxypeptidase activity"/>
    <property type="evidence" value="ECO:0007669"/>
    <property type="project" value="UniProtKB-KW"/>
</dbReference>
<dbReference type="InterPro" id="IPR027461">
    <property type="entry name" value="Carboxypeptidase_A_C_sf"/>
</dbReference>
<dbReference type="InterPro" id="IPR040921">
    <property type="entry name" value="Peptidase_S66C"/>
</dbReference>
<feature type="active site" description="Charge relay system" evidence="6">
    <location>
        <position position="253"/>
    </location>
</feature>
<dbReference type="PANTHER" id="PTHR30237">
    <property type="entry name" value="MURAMOYLTETRAPEPTIDE CARBOXYPEPTIDASE"/>
    <property type="match status" value="1"/>
</dbReference>
<name>A0A5N0TEB6_9GAMM</name>
<dbReference type="InterPro" id="IPR029062">
    <property type="entry name" value="Class_I_gatase-like"/>
</dbReference>
<dbReference type="PIRSF" id="PIRSF028757">
    <property type="entry name" value="LD-carboxypeptidase"/>
    <property type="match status" value="1"/>
</dbReference>
<feature type="signal peptide" evidence="7">
    <location>
        <begin position="1"/>
        <end position="27"/>
    </location>
</feature>
<protein>
    <submittedName>
        <fullName evidence="10">LD-carboxypeptidase</fullName>
    </submittedName>
</protein>
<dbReference type="EMBL" id="VYXP01000003">
    <property type="protein sequence ID" value="KAA9132804.1"/>
    <property type="molecule type" value="Genomic_DNA"/>
</dbReference>
<dbReference type="InterPro" id="IPR006311">
    <property type="entry name" value="TAT_signal"/>
</dbReference>
<accession>A0A5N0TEB6</accession>
<evidence type="ECO:0000313" key="11">
    <source>
        <dbReference type="Proteomes" id="UP000325372"/>
    </source>
</evidence>
<gene>
    <name evidence="10" type="ORF">F3N42_06225</name>
</gene>
<dbReference type="RefSeq" id="WP_150863526.1">
    <property type="nucleotide sequence ID" value="NZ_VYXP01000003.1"/>
</dbReference>
<dbReference type="SUPFAM" id="SSF52317">
    <property type="entry name" value="Class I glutamine amidotransferase-like"/>
    <property type="match status" value="1"/>
</dbReference>
<dbReference type="AlphaFoldDB" id="A0A5N0TEB6"/>
<evidence type="ECO:0000259" key="8">
    <source>
        <dbReference type="Pfam" id="PF02016"/>
    </source>
</evidence>
<keyword evidence="2 10" id="KW-0121">Carboxypeptidase</keyword>
<evidence type="ECO:0000256" key="4">
    <source>
        <dbReference type="ARBA" id="ARBA00022801"/>
    </source>
</evidence>
<keyword evidence="3" id="KW-0645">Protease</keyword>